<sequence>MKKKQKEVKDEHELEIIKAVAQAWYGHSTSPSSSTSTSEFDAPRMNFKSRPSRFKLEANDIKSLSRKHTHSGNASWDFGQSLWDSYEIVSVSKKLDAALVLDHHCFDSDKAGEGEMKRKPKQGSNSLASLIGKSVIKKIQGR</sequence>
<evidence type="ECO:0000256" key="1">
    <source>
        <dbReference type="SAM" id="MobiDB-lite"/>
    </source>
</evidence>
<accession>A0AAD8H4T7</accession>
<name>A0AAD8H4T7_9APIA</name>
<keyword evidence="3" id="KW-1185">Reference proteome</keyword>
<dbReference type="EMBL" id="JAUIZM010000010">
    <property type="protein sequence ID" value="KAK1359651.1"/>
    <property type="molecule type" value="Genomic_DNA"/>
</dbReference>
<comment type="caution">
    <text evidence="2">The sequence shown here is derived from an EMBL/GenBank/DDBJ whole genome shotgun (WGS) entry which is preliminary data.</text>
</comment>
<organism evidence="2 3">
    <name type="scientific">Heracleum sosnowskyi</name>
    <dbReference type="NCBI Taxonomy" id="360622"/>
    <lineage>
        <taxon>Eukaryota</taxon>
        <taxon>Viridiplantae</taxon>
        <taxon>Streptophyta</taxon>
        <taxon>Embryophyta</taxon>
        <taxon>Tracheophyta</taxon>
        <taxon>Spermatophyta</taxon>
        <taxon>Magnoliopsida</taxon>
        <taxon>eudicotyledons</taxon>
        <taxon>Gunneridae</taxon>
        <taxon>Pentapetalae</taxon>
        <taxon>asterids</taxon>
        <taxon>campanulids</taxon>
        <taxon>Apiales</taxon>
        <taxon>Apiaceae</taxon>
        <taxon>Apioideae</taxon>
        <taxon>apioid superclade</taxon>
        <taxon>Tordylieae</taxon>
        <taxon>Tordyliinae</taxon>
        <taxon>Heracleum</taxon>
    </lineage>
</organism>
<evidence type="ECO:0000313" key="3">
    <source>
        <dbReference type="Proteomes" id="UP001237642"/>
    </source>
</evidence>
<feature type="region of interest" description="Disordered" evidence="1">
    <location>
        <begin position="109"/>
        <end position="129"/>
    </location>
</feature>
<dbReference type="PANTHER" id="PTHR34665">
    <property type="entry name" value="DUF3741 DOMAIN-CONTAINING PROTEIN"/>
    <property type="match status" value="1"/>
</dbReference>
<feature type="region of interest" description="Disordered" evidence="1">
    <location>
        <begin position="26"/>
        <end position="45"/>
    </location>
</feature>
<feature type="compositionally biased region" description="Low complexity" evidence="1">
    <location>
        <begin position="28"/>
        <end position="38"/>
    </location>
</feature>
<gene>
    <name evidence="2" type="ORF">POM88_044125</name>
</gene>
<evidence type="ECO:0000313" key="2">
    <source>
        <dbReference type="EMBL" id="KAK1359651.1"/>
    </source>
</evidence>
<proteinExistence type="predicted"/>
<dbReference type="PANTHER" id="PTHR34665:SF1">
    <property type="entry name" value="OS02G0595200 PROTEIN"/>
    <property type="match status" value="1"/>
</dbReference>
<protein>
    <submittedName>
        <fullName evidence="2">Mediator of RNA polymerase II transcription subunit 13</fullName>
    </submittedName>
</protein>
<dbReference type="Proteomes" id="UP001237642">
    <property type="component" value="Unassembled WGS sequence"/>
</dbReference>
<dbReference type="AlphaFoldDB" id="A0AAD8H4T7"/>
<reference evidence="2" key="2">
    <citation type="submission" date="2023-05" db="EMBL/GenBank/DDBJ databases">
        <authorList>
            <person name="Schelkunov M.I."/>
        </authorList>
    </citation>
    <scope>NUCLEOTIDE SEQUENCE</scope>
    <source>
        <strain evidence="2">Hsosn_3</strain>
        <tissue evidence="2">Leaf</tissue>
    </source>
</reference>
<reference evidence="2" key="1">
    <citation type="submission" date="2023-02" db="EMBL/GenBank/DDBJ databases">
        <title>Genome of toxic invasive species Heracleum sosnowskyi carries increased number of genes despite the absence of recent whole-genome duplications.</title>
        <authorList>
            <person name="Schelkunov M."/>
            <person name="Shtratnikova V."/>
            <person name="Makarenko M."/>
            <person name="Klepikova A."/>
            <person name="Omelchenko D."/>
            <person name="Novikova G."/>
            <person name="Obukhova E."/>
            <person name="Bogdanov V."/>
            <person name="Penin A."/>
            <person name="Logacheva M."/>
        </authorList>
    </citation>
    <scope>NUCLEOTIDE SEQUENCE</scope>
    <source>
        <strain evidence="2">Hsosn_3</strain>
        <tissue evidence="2">Leaf</tissue>
    </source>
</reference>